<dbReference type="InterPro" id="IPR011008">
    <property type="entry name" value="Dimeric_a/b-barrel"/>
</dbReference>
<evidence type="ECO:0000256" key="8">
    <source>
        <dbReference type="ARBA" id="ARBA00025737"/>
    </source>
</evidence>
<dbReference type="PANTHER" id="PTHR30521:SF4">
    <property type="entry name" value="DEFERROCHELATASE"/>
    <property type="match status" value="1"/>
</dbReference>
<evidence type="ECO:0000259" key="11">
    <source>
        <dbReference type="Pfam" id="PF21105"/>
    </source>
</evidence>
<evidence type="ECO:0000256" key="5">
    <source>
        <dbReference type="ARBA" id="ARBA00022729"/>
    </source>
</evidence>
<protein>
    <recommendedName>
        <fullName evidence="14">Dyp-type peroxidase</fullName>
    </recommendedName>
</protein>
<keyword evidence="4" id="KW-0479">Metal-binding</keyword>
<evidence type="ECO:0000256" key="4">
    <source>
        <dbReference type="ARBA" id="ARBA00022723"/>
    </source>
</evidence>
<dbReference type="InterPro" id="IPR048328">
    <property type="entry name" value="Dyp_perox_C"/>
</dbReference>
<dbReference type="EMBL" id="JAAQHG020000036">
    <property type="protein sequence ID" value="KAL1583341.1"/>
    <property type="molecule type" value="Genomic_DNA"/>
</dbReference>
<dbReference type="NCBIfam" id="TIGR01413">
    <property type="entry name" value="Dyp_perox_fam"/>
    <property type="match status" value="1"/>
</dbReference>
<feature type="region of interest" description="Disordered" evidence="9">
    <location>
        <begin position="402"/>
        <end position="423"/>
    </location>
</feature>
<feature type="region of interest" description="Disordered" evidence="9">
    <location>
        <begin position="290"/>
        <end position="329"/>
    </location>
</feature>
<evidence type="ECO:0000313" key="13">
    <source>
        <dbReference type="Proteomes" id="UP000803884"/>
    </source>
</evidence>
<feature type="compositionally biased region" description="Basic and acidic residues" evidence="9">
    <location>
        <begin position="309"/>
        <end position="329"/>
    </location>
</feature>
<reference evidence="12 13" key="1">
    <citation type="journal article" date="2020" name="Microbiol. Resour. Announc.">
        <title>Draft Genome Sequence of a Cladosporium Species Isolated from the Mesophotic Ascidian Didemnum maculosum.</title>
        <authorList>
            <person name="Gioti A."/>
            <person name="Siaperas R."/>
            <person name="Nikolaivits E."/>
            <person name="Le Goff G."/>
            <person name="Ouazzani J."/>
            <person name="Kotoulas G."/>
            <person name="Topakas E."/>
        </authorList>
    </citation>
    <scope>NUCLEOTIDE SEQUENCE [LARGE SCALE GENOMIC DNA]</scope>
    <source>
        <strain evidence="12 13">TM138-S3</strain>
    </source>
</reference>
<evidence type="ECO:0000256" key="9">
    <source>
        <dbReference type="SAM" id="MobiDB-lite"/>
    </source>
</evidence>
<evidence type="ECO:0000313" key="12">
    <source>
        <dbReference type="EMBL" id="KAL1583341.1"/>
    </source>
</evidence>
<evidence type="ECO:0000256" key="6">
    <source>
        <dbReference type="ARBA" id="ARBA00023002"/>
    </source>
</evidence>
<keyword evidence="2" id="KW-0575">Peroxidase</keyword>
<evidence type="ECO:0000256" key="7">
    <source>
        <dbReference type="ARBA" id="ARBA00023004"/>
    </source>
</evidence>
<dbReference type="SUPFAM" id="SSF54909">
    <property type="entry name" value="Dimeric alpha+beta barrel"/>
    <property type="match status" value="1"/>
</dbReference>
<proteinExistence type="inferred from homology"/>
<evidence type="ECO:0000256" key="2">
    <source>
        <dbReference type="ARBA" id="ARBA00022559"/>
    </source>
</evidence>
<dbReference type="InterPro" id="IPR006314">
    <property type="entry name" value="Dyp_peroxidase"/>
</dbReference>
<dbReference type="PROSITE" id="PS51404">
    <property type="entry name" value="DYP_PEROXIDASE"/>
    <property type="match status" value="1"/>
</dbReference>
<dbReference type="GO" id="GO:0020037">
    <property type="term" value="F:heme binding"/>
    <property type="evidence" value="ECO:0007669"/>
    <property type="project" value="InterPro"/>
</dbReference>
<keyword evidence="6" id="KW-0560">Oxidoreductase</keyword>
<keyword evidence="5" id="KW-0732">Signal</keyword>
<dbReference type="GeneID" id="96009447"/>
<name>A0AB34KH96_9PEZI</name>
<feature type="domain" description="DyP dimeric alpha+beta barrel" evidence="11">
    <location>
        <begin position="70"/>
        <end position="159"/>
    </location>
</feature>
<organism evidence="12 13">
    <name type="scientific">Cladosporium halotolerans</name>
    <dbReference type="NCBI Taxonomy" id="1052096"/>
    <lineage>
        <taxon>Eukaryota</taxon>
        <taxon>Fungi</taxon>
        <taxon>Dikarya</taxon>
        <taxon>Ascomycota</taxon>
        <taxon>Pezizomycotina</taxon>
        <taxon>Dothideomycetes</taxon>
        <taxon>Dothideomycetidae</taxon>
        <taxon>Cladosporiales</taxon>
        <taxon>Cladosporiaceae</taxon>
        <taxon>Cladosporium</taxon>
    </lineage>
</organism>
<dbReference type="RefSeq" id="XP_069226448.1">
    <property type="nucleotide sequence ID" value="XM_069376609.1"/>
</dbReference>
<evidence type="ECO:0000256" key="3">
    <source>
        <dbReference type="ARBA" id="ARBA00022617"/>
    </source>
</evidence>
<dbReference type="Pfam" id="PF20628">
    <property type="entry name" value="Dyp_perox_C"/>
    <property type="match status" value="1"/>
</dbReference>
<dbReference type="PANTHER" id="PTHR30521">
    <property type="entry name" value="DEFERROCHELATASE/PEROXIDASE"/>
    <property type="match status" value="1"/>
</dbReference>
<feature type="domain" description="Dyp-type peroxidase C-terminal" evidence="10">
    <location>
        <begin position="343"/>
        <end position="520"/>
    </location>
</feature>
<dbReference type="InterPro" id="IPR049509">
    <property type="entry name" value="DyP_N"/>
</dbReference>
<keyword evidence="13" id="KW-1185">Reference proteome</keyword>
<gene>
    <name evidence="12" type="ORF">WHR41_08005</name>
</gene>
<dbReference type="Pfam" id="PF21105">
    <property type="entry name" value="DyP_N"/>
    <property type="match status" value="1"/>
</dbReference>
<keyword evidence="3" id="KW-0349">Heme</keyword>
<comment type="caution">
    <text evidence="12">The sequence shown here is derived from an EMBL/GenBank/DDBJ whole genome shotgun (WGS) entry which is preliminary data.</text>
</comment>
<dbReference type="GO" id="GO:0004601">
    <property type="term" value="F:peroxidase activity"/>
    <property type="evidence" value="ECO:0007669"/>
    <property type="project" value="UniProtKB-KW"/>
</dbReference>
<comment type="cofactor">
    <cofactor evidence="1">
        <name>heme b</name>
        <dbReference type="ChEBI" id="CHEBI:60344"/>
    </cofactor>
</comment>
<accession>A0AB34KH96</accession>
<dbReference type="GO" id="GO:0046872">
    <property type="term" value="F:metal ion binding"/>
    <property type="evidence" value="ECO:0007669"/>
    <property type="project" value="UniProtKB-KW"/>
</dbReference>
<evidence type="ECO:0000256" key="1">
    <source>
        <dbReference type="ARBA" id="ARBA00001970"/>
    </source>
</evidence>
<evidence type="ECO:0008006" key="14">
    <source>
        <dbReference type="Google" id="ProtNLM"/>
    </source>
</evidence>
<evidence type="ECO:0000259" key="10">
    <source>
        <dbReference type="Pfam" id="PF20628"/>
    </source>
</evidence>
<dbReference type="Proteomes" id="UP000803884">
    <property type="component" value="Unassembled WGS sequence"/>
</dbReference>
<feature type="compositionally biased region" description="Basic and acidic residues" evidence="9">
    <location>
        <begin position="406"/>
        <end position="415"/>
    </location>
</feature>
<dbReference type="GO" id="GO:0005829">
    <property type="term" value="C:cytosol"/>
    <property type="evidence" value="ECO:0007669"/>
    <property type="project" value="TreeGrafter"/>
</dbReference>
<comment type="similarity">
    <text evidence="8">Belongs to the DyP-type peroxidase family.</text>
</comment>
<sequence>MLAEPLDAHMIGCDTSSPNARRGGRPLVNLRESSLLLCHLFLVSSTRLCSLRCLSGIVRSMASSIIRKANIQGDIWPGLPKRFQSFLFFNILKPQEFKDRLKKFAVEGNITSAAQACEMKDKIAAEKKKNEASGSKAPLLPLPGVNIAFSSTGLYKVGPSHQRLTGIALTPCCNIQLGKFVQFSDQEAVKRDRKLSKLFRQQQLRGGLFEKGMFDDLVNEGWDNPQDIREQYHPAGPDGKTRLIDGVLTVTSSVESDIAEQIERVSNTFVEDGVVSLPLKRHGKVRPEPFKGKEHFGFEDGISQPQIKGLDDQGTHSKKLGEKEPKHSEPGLILCGHQGDPMNQPKWAQDGSFLVVRDLQQMVPEFDSWLETNASNAPFTEGHPKPAEKLAAYLMGRWKNGTPVDESPHKDDDPALYKSNNFDYEPRDKHDRCPFAAHTRKMRPRADLSHDHAVIIRRGIPYGPEVSETERLEKKSEEDRGLLFTCYQSDIRNGFNFLTTRWASNHHFPDRKHKFVGAAGPGIDAIVGQRLDHHPPRSIGLPDGKDPTEHRMELESWVVHKGGEYFFAPSLDAITTYLTGPDDYDFAPSARL</sequence>
<keyword evidence="7" id="KW-0408">Iron</keyword>
<dbReference type="AlphaFoldDB" id="A0AB34KH96"/>